<sequence>MSSAYVQERGTGTFKWDGVISYPGFHSSRDFNGKDECYTKDLKITNYRNKFEVRNCRLDLNQGHENVRIKIAEYMNRLISIGVAEVIDMGEHTDKGESAEAIKAIEYTGIARLTNFIFGVKLAEVFRGHNPAGHLNNWGEDWKMPKSEEVVVFIDNHDNQRGHGAGGLLFYNNNH</sequence>
<dbReference type="AlphaFoldDB" id="A0A6J8B2N0"/>
<dbReference type="Gene3D" id="3.20.20.80">
    <property type="entry name" value="Glycosidases"/>
    <property type="match status" value="2"/>
</dbReference>
<organism evidence="2 3">
    <name type="scientific">Mytilus coruscus</name>
    <name type="common">Sea mussel</name>
    <dbReference type="NCBI Taxonomy" id="42192"/>
    <lineage>
        <taxon>Eukaryota</taxon>
        <taxon>Metazoa</taxon>
        <taxon>Spiralia</taxon>
        <taxon>Lophotrochozoa</taxon>
        <taxon>Mollusca</taxon>
        <taxon>Bivalvia</taxon>
        <taxon>Autobranchia</taxon>
        <taxon>Pteriomorphia</taxon>
        <taxon>Mytilida</taxon>
        <taxon>Mytiloidea</taxon>
        <taxon>Mytilidae</taxon>
        <taxon>Mytilinae</taxon>
        <taxon>Mytilus</taxon>
    </lineage>
</organism>
<evidence type="ECO:0000256" key="1">
    <source>
        <dbReference type="ARBA" id="ARBA00008061"/>
    </source>
</evidence>
<comment type="similarity">
    <text evidence="1">Belongs to the glycosyl hydrolase 13 family.</text>
</comment>
<dbReference type="EC" id="3.2.1.1" evidence="2"/>
<keyword evidence="2" id="KW-0326">Glycosidase</keyword>
<dbReference type="GO" id="GO:0004556">
    <property type="term" value="F:alpha-amylase activity"/>
    <property type="evidence" value="ECO:0007669"/>
    <property type="project" value="UniProtKB-EC"/>
</dbReference>
<dbReference type="EMBL" id="CACVKT020002381">
    <property type="protein sequence ID" value="CAC5377640.1"/>
    <property type="molecule type" value="Genomic_DNA"/>
</dbReference>
<reference evidence="2 3" key="1">
    <citation type="submission" date="2020-06" db="EMBL/GenBank/DDBJ databases">
        <authorList>
            <person name="Li R."/>
            <person name="Bekaert M."/>
        </authorList>
    </citation>
    <scope>NUCLEOTIDE SEQUENCE [LARGE SCALE GENOMIC DNA]</scope>
    <source>
        <strain evidence="3">wild</strain>
    </source>
</reference>
<dbReference type="Proteomes" id="UP000507470">
    <property type="component" value="Unassembled WGS sequence"/>
</dbReference>
<evidence type="ECO:0000313" key="2">
    <source>
        <dbReference type="EMBL" id="CAC5377640.1"/>
    </source>
</evidence>
<dbReference type="InterPro" id="IPR017853">
    <property type="entry name" value="GH"/>
</dbReference>
<evidence type="ECO:0000313" key="3">
    <source>
        <dbReference type="Proteomes" id="UP000507470"/>
    </source>
</evidence>
<name>A0A6J8B2N0_MYTCO</name>
<keyword evidence="2" id="KW-0378">Hydrolase</keyword>
<gene>
    <name evidence="2" type="ORF">MCOR_13934</name>
</gene>
<accession>A0A6J8B2N0</accession>
<proteinExistence type="inferred from homology"/>
<dbReference type="SUPFAM" id="SSF51445">
    <property type="entry name" value="(Trans)glycosidases"/>
    <property type="match status" value="1"/>
</dbReference>
<dbReference type="OrthoDB" id="550577at2759"/>
<protein>
    <submittedName>
        <fullName evidence="2">AMY</fullName>
        <ecNumber evidence="2">3.2.1.1</ecNumber>
    </submittedName>
</protein>
<dbReference type="PANTHER" id="PTHR43447">
    <property type="entry name" value="ALPHA-AMYLASE"/>
    <property type="match status" value="1"/>
</dbReference>
<keyword evidence="3" id="KW-1185">Reference proteome</keyword>